<dbReference type="EMBL" id="CP136892">
    <property type="protein sequence ID" value="WOL02310.1"/>
    <property type="molecule type" value="Genomic_DNA"/>
</dbReference>
<keyword evidence="2" id="KW-1185">Reference proteome</keyword>
<reference evidence="1 2" key="1">
    <citation type="submission" date="2023-10" db="EMBL/GenBank/DDBJ databases">
        <title>Chromosome-scale genome assembly provides insights into flower coloration mechanisms of Canna indica.</title>
        <authorList>
            <person name="Li C."/>
        </authorList>
    </citation>
    <scope>NUCLEOTIDE SEQUENCE [LARGE SCALE GENOMIC DNA]</scope>
    <source>
        <tissue evidence="1">Flower</tissue>
    </source>
</reference>
<evidence type="ECO:0000313" key="2">
    <source>
        <dbReference type="Proteomes" id="UP001327560"/>
    </source>
</evidence>
<dbReference type="Proteomes" id="UP001327560">
    <property type="component" value="Chromosome 3"/>
</dbReference>
<dbReference type="AlphaFoldDB" id="A0AAQ3QBA1"/>
<accession>A0AAQ3QBA1</accession>
<gene>
    <name evidence="1" type="ORF">Cni_G11030</name>
</gene>
<evidence type="ECO:0000313" key="1">
    <source>
        <dbReference type="EMBL" id="WOL02310.1"/>
    </source>
</evidence>
<organism evidence="1 2">
    <name type="scientific">Canna indica</name>
    <name type="common">Indian-shot</name>
    <dbReference type="NCBI Taxonomy" id="4628"/>
    <lineage>
        <taxon>Eukaryota</taxon>
        <taxon>Viridiplantae</taxon>
        <taxon>Streptophyta</taxon>
        <taxon>Embryophyta</taxon>
        <taxon>Tracheophyta</taxon>
        <taxon>Spermatophyta</taxon>
        <taxon>Magnoliopsida</taxon>
        <taxon>Liliopsida</taxon>
        <taxon>Zingiberales</taxon>
        <taxon>Cannaceae</taxon>
        <taxon>Canna</taxon>
    </lineage>
</organism>
<protein>
    <submittedName>
        <fullName evidence="1">Uncharacterized protein</fullName>
    </submittedName>
</protein>
<sequence>MLRKQNFDLSKCLSQDSISYLSIYAISKSDASKYLDRYSHPCKDNQGTSNKDPSWFLASKEKYTIKTTSVIYNSKQNASIQTYAKCSFHSYKQTFQVTNHETKIFGLIGKGYCQ</sequence>
<proteinExistence type="predicted"/>
<name>A0AAQ3QBA1_9LILI</name>